<feature type="transmembrane region" description="Helical" evidence="1">
    <location>
        <begin position="6"/>
        <end position="29"/>
    </location>
</feature>
<gene>
    <name evidence="2" type="ORF">A3F54_02245</name>
</gene>
<keyword evidence="1" id="KW-0472">Membrane</keyword>
<name>A0A1G2AZM1_9BACT</name>
<comment type="caution">
    <text evidence="2">The sequence shown here is derived from an EMBL/GenBank/DDBJ whole genome shotgun (WGS) entry which is preliminary data.</text>
</comment>
<dbReference type="AlphaFoldDB" id="A0A1G2AZM1"/>
<evidence type="ECO:0000256" key="1">
    <source>
        <dbReference type="SAM" id="Phobius"/>
    </source>
</evidence>
<dbReference type="EMBL" id="MHKD01000032">
    <property type="protein sequence ID" value="OGY82348.1"/>
    <property type="molecule type" value="Genomic_DNA"/>
</dbReference>
<sequence>MKKSILWVYIVIGVFVGLLILVEAGVWYFRKEDIRVCGGVAGRQCLGGFVCQYTDDPTKVSDPTGICIPESEDDTSYVTDDLVEYSAEAFGETCPLDVKFLVSRRTEPVGCRCPDGYELNTTIIGGEECYDGAECIIAAAQCEALEP</sequence>
<keyword evidence="1" id="KW-0812">Transmembrane</keyword>
<dbReference type="STRING" id="1798542.A3F54_02245"/>
<evidence type="ECO:0000313" key="2">
    <source>
        <dbReference type="EMBL" id="OGY82348.1"/>
    </source>
</evidence>
<evidence type="ECO:0000313" key="3">
    <source>
        <dbReference type="Proteomes" id="UP000176952"/>
    </source>
</evidence>
<proteinExistence type="predicted"/>
<protein>
    <submittedName>
        <fullName evidence="2">Uncharacterized protein</fullName>
    </submittedName>
</protein>
<accession>A0A1G2AZM1</accession>
<dbReference type="Proteomes" id="UP000176952">
    <property type="component" value="Unassembled WGS sequence"/>
</dbReference>
<reference evidence="2 3" key="1">
    <citation type="journal article" date="2016" name="Nat. Commun.">
        <title>Thousands of microbial genomes shed light on interconnected biogeochemical processes in an aquifer system.</title>
        <authorList>
            <person name="Anantharaman K."/>
            <person name="Brown C.T."/>
            <person name="Hug L.A."/>
            <person name="Sharon I."/>
            <person name="Castelle C.J."/>
            <person name="Probst A.J."/>
            <person name="Thomas B.C."/>
            <person name="Singh A."/>
            <person name="Wilkins M.J."/>
            <person name="Karaoz U."/>
            <person name="Brodie E.L."/>
            <person name="Williams K.H."/>
            <person name="Hubbard S.S."/>
            <person name="Banfield J.F."/>
        </authorList>
    </citation>
    <scope>NUCLEOTIDE SEQUENCE [LARGE SCALE GENOMIC DNA]</scope>
</reference>
<organism evidence="2 3">
    <name type="scientific">Candidatus Kerfeldbacteria bacterium RIFCSPHIGHO2_12_FULL_48_17</name>
    <dbReference type="NCBI Taxonomy" id="1798542"/>
    <lineage>
        <taxon>Bacteria</taxon>
        <taxon>Candidatus Kerfeldiibacteriota</taxon>
    </lineage>
</organism>
<keyword evidence="1" id="KW-1133">Transmembrane helix</keyword>